<reference evidence="1 2" key="1">
    <citation type="journal article" date="2017" name="G3 (Bethesda)">
        <title>First Draft Genome Sequence of the Pathogenic Fungus Lomentospora prolificans (Formerly Scedosporium prolificans).</title>
        <authorList>
            <person name="Luo R."/>
            <person name="Zimin A."/>
            <person name="Workman R."/>
            <person name="Fan Y."/>
            <person name="Pertea G."/>
            <person name="Grossman N."/>
            <person name="Wear M.P."/>
            <person name="Jia B."/>
            <person name="Miller H."/>
            <person name="Casadevall A."/>
            <person name="Timp W."/>
            <person name="Zhang S.X."/>
            <person name="Salzberg S.L."/>
        </authorList>
    </citation>
    <scope>NUCLEOTIDE SEQUENCE [LARGE SCALE GENOMIC DNA]</scope>
    <source>
        <strain evidence="1 2">JHH-5317</strain>
    </source>
</reference>
<dbReference type="InParanoid" id="A0A2N3MZM0"/>
<dbReference type="PANTHER" id="PTHR30605:SF0">
    <property type="entry name" value="ANHYDRO-N-ACETYLMURAMIC ACID KINASE"/>
    <property type="match status" value="1"/>
</dbReference>
<dbReference type="InterPro" id="IPR005338">
    <property type="entry name" value="Anhydro_N_Ac-Mur_kinase"/>
</dbReference>
<protein>
    <submittedName>
        <fullName evidence="1">Uncharacterized protein</fullName>
    </submittedName>
</protein>
<keyword evidence="2" id="KW-1185">Reference proteome</keyword>
<sequence>MVDHWRRYGPKDQKVEEVFTCGGGAFNPTITEYMPESLDGVRIRMLDEAGIPGGAKEAVPSAWQGLEAIVRRSIPVPDRVETRRSWVLEKINPCGNYRAVLTKGMLFGEGRTHLEWVSKMVNYVGGRAFDPTLI</sequence>
<proteinExistence type="predicted"/>
<dbReference type="Pfam" id="PF03702">
    <property type="entry name" value="AnmK"/>
    <property type="match status" value="1"/>
</dbReference>
<dbReference type="GO" id="GO:0016773">
    <property type="term" value="F:phosphotransferase activity, alcohol group as acceptor"/>
    <property type="evidence" value="ECO:0007669"/>
    <property type="project" value="InterPro"/>
</dbReference>
<name>A0A2N3MZM0_9PEZI</name>
<accession>A0A2N3MZM0</accession>
<dbReference type="EMBL" id="NLAX01001584">
    <property type="protein sequence ID" value="PKS05626.1"/>
    <property type="molecule type" value="Genomic_DNA"/>
</dbReference>
<evidence type="ECO:0000313" key="2">
    <source>
        <dbReference type="Proteomes" id="UP000233524"/>
    </source>
</evidence>
<dbReference type="OrthoDB" id="5427593at2759"/>
<dbReference type="GO" id="GO:0009254">
    <property type="term" value="P:peptidoglycan turnover"/>
    <property type="evidence" value="ECO:0007669"/>
    <property type="project" value="InterPro"/>
</dbReference>
<dbReference type="PANTHER" id="PTHR30605">
    <property type="entry name" value="ANHYDRO-N-ACETYLMURAMIC ACID KINASE"/>
    <property type="match status" value="1"/>
</dbReference>
<dbReference type="AlphaFoldDB" id="A0A2N3MZM0"/>
<dbReference type="VEuPathDB" id="FungiDB:jhhlp_008145"/>
<dbReference type="GO" id="GO:0006040">
    <property type="term" value="P:amino sugar metabolic process"/>
    <property type="evidence" value="ECO:0007669"/>
    <property type="project" value="InterPro"/>
</dbReference>
<comment type="caution">
    <text evidence="1">The sequence shown here is derived from an EMBL/GenBank/DDBJ whole genome shotgun (WGS) entry which is preliminary data.</text>
</comment>
<evidence type="ECO:0000313" key="1">
    <source>
        <dbReference type="EMBL" id="PKS05626.1"/>
    </source>
</evidence>
<dbReference type="Gene3D" id="3.30.420.40">
    <property type="match status" value="1"/>
</dbReference>
<organism evidence="1 2">
    <name type="scientific">Lomentospora prolificans</name>
    <dbReference type="NCBI Taxonomy" id="41688"/>
    <lineage>
        <taxon>Eukaryota</taxon>
        <taxon>Fungi</taxon>
        <taxon>Dikarya</taxon>
        <taxon>Ascomycota</taxon>
        <taxon>Pezizomycotina</taxon>
        <taxon>Sordariomycetes</taxon>
        <taxon>Hypocreomycetidae</taxon>
        <taxon>Microascales</taxon>
        <taxon>Microascaceae</taxon>
        <taxon>Lomentospora</taxon>
    </lineage>
</organism>
<gene>
    <name evidence="1" type="ORF">jhhlp_008145</name>
</gene>
<dbReference type="Proteomes" id="UP000233524">
    <property type="component" value="Unassembled WGS sequence"/>
</dbReference>
<dbReference type="STRING" id="41688.A0A2N3MZM0"/>
<dbReference type="GO" id="GO:0005524">
    <property type="term" value="F:ATP binding"/>
    <property type="evidence" value="ECO:0007669"/>
    <property type="project" value="InterPro"/>
</dbReference>